<proteinExistence type="predicted"/>
<organism evidence="1 2">
    <name type="scientific">Rhodopseudomonas palustris</name>
    <dbReference type="NCBI Taxonomy" id="1076"/>
    <lineage>
        <taxon>Bacteria</taxon>
        <taxon>Pseudomonadati</taxon>
        <taxon>Pseudomonadota</taxon>
        <taxon>Alphaproteobacteria</taxon>
        <taxon>Hyphomicrobiales</taxon>
        <taxon>Nitrobacteraceae</taxon>
        <taxon>Rhodopseudomonas</taxon>
    </lineage>
</organism>
<reference evidence="1 2" key="1">
    <citation type="submission" date="2018-09" db="EMBL/GenBank/DDBJ databases">
        <title>Draft genome sequence of Rhodopseudomonas palustris 2.1.18.</title>
        <authorList>
            <person name="Robertson S.L."/>
            <person name="Meyer T.E."/>
            <person name="Kyndt J.A."/>
        </authorList>
    </citation>
    <scope>NUCLEOTIDE SEQUENCE [LARGE SCALE GENOMIC DNA]</scope>
    <source>
        <strain evidence="1 2">2.1.18</strain>
    </source>
</reference>
<dbReference type="AlphaFoldDB" id="A0A418UXW5"/>
<protein>
    <submittedName>
        <fullName evidence="1">Uncharacterized protein</fullName>
    </submittedName>
</protein>
<gene>
    <name evidence="1" type="ORF">D4Q52_23915</name>
</gene>
<name>A0A418UXW5_RHOPL</name>
<comment type="caution">
    <text evidence="1">The sequence shown here is derived from an EMBL/GenBank/DDBJ whole genome shotgun (WGS) entry which is preliminary data.</text>
</comment>
<dbReference type="EMBL" id="QYYD01000036">
    <property type="protein sequence ID" value="RJF66604.1"/>
    <property type="molecule type" value="Genomic_DNA"/>
</dbReference>
<evidence type="ECO:0000313" key="1">
    <source>
        <dbReference type="EMBL" id="RJF66604.1"/>
    </source>
</evidence>
<accession>A0A418UXW5</accession>
<evidence type="ECO:0000313" key="2">
    <source>
        <dbReference type="Proteomes" id="UP000285523"/>
    </source>
</evidence>
<sequence>MCISISEAWMPGTRPGMTRRNEWPESKRRISGRALRLRTHPMESGASIELQPLLPSQRVAHDGLKVVVARRPAELGLGPFV</sequence>
<dbReference type="Proteomes" id="UP000285523">
    <property type="component" value="Unassembled WGS sequence"/>
</dbReference>